<evidence type="ECO:0008006" key="3">
    <source>
        <dbReference type="Google" id="ProtNLM"/>
    </source>
</evidence>
<sequence length="308" mass="33691">MLAAALAALSACDLPAPVYDAGPGAPAAPETALPALPSERSQTSLDLERHYARVQADLLGQGLLRTDGGGPDTPFAAHNLTSNFVRIALYDEYVSRGGQLVAQQTVSRLRRWESPVRLQVHFGATVPPDQQIQDNNSVIAYARRLRNATGHPISTTSANGNFHVLILHEDERRYYGPYLEQLVPGIGDTAIRTVETMPRETFCLVFAFSRGDDPSYTRAVAVIRAEHPDLLRLSCIHEELAQGLGLANDSPDARPSIFNDDEEFALLTTHDELLLRILYDRRLQAGMDATAARPIVNEVARELMGGES</sequence>
<accession>A0A1G8L227</accession>
<organism evidence="1 2">
    <name type="scientific">Aliiruegeria lutimaris</name>
    <dbReference type="NCBI Taxonomy" id="571298"/>
    <lineage>
        <taxon>Bacteria</taxon>
        <taxon>Pseudomonadati</taxon>
        <taxon>Pseudomonadota</taxon>
        <taxon>Alphaproteobacteria</taxon>
        <taxon>Rhodobacterales</taxon>
        <taxon>Roseobacteraceae</taxon>
        <taxon>Aliiruegeria</taxon>
    </lineage>
</organism>
<name>A0A1G8L227_9RHOB</name>
<protein>
    <recommendedName>
        <fullName evidence="3">DUF2927 domain-containing protein</fullName>
    </recommendedName>
</protein>
<dbReference type="EMBL" id="FNEK01000003">
    <property type="protein sequence ID" value="SDI49698.1"/>
    <property type="molecule type" value="Genomic_DNA"/>
</dbReference>
<dbReference type="RefSeq" id="WP_093149209.1">
    <property type="nucleotide sequence ID" value="NZ_FNEK01000003.1"/>
</dbReference>
<gene>
    <name evidence="1" type="ORF">SAMN04488026_1003156</name>
</gene>
<dbReference type="Pfam" id="PF11150">
    <property type="entry name" value="DUF2927"/>
    <property type="match status" value="1"/>
</dbReference>
<proteinExistence type="predicted"/>
<dbReference type="InterPro" id="IPR021323">
    <property type="entry name" value="DUF2927"/>
</dbReference>
<evidence type="ECO:0000313" key="2">
    <source>
        <dbReference type="Proteomes" id="UP000199382"/>
    </source>
</evidence>
<dbReference type="OrthoDB" id="3295600at2"/>
<dbReference type="STRING" id="571298.SAMN04488026_1003156"/>
<dbReference type="AlphaFoldDB" id="A0A1G8L227"/>
<reference evidence="1 2" key="1">
    <citation type="submission" date="2016-10" db="EMBL/GenBank/DDBJ databases">
        <authorList>
            <person name="de Groot N.N."/>
        </authorList>
    </citation>
    <scope>NUCLEOTIDE SEQUENCE [LARGE SCALE GENOMIC DNA]</scope>
    <source>
        <strain evidence="1 2">DSM 25294</strain>
    </source>
</reference>
<keyword evidence="2" id="KW-1185">Reference proteome</keyword>
<evidence type="ECO:0000313" key="1">
    <source>
        <dbReference type="EMBL" id="SDI49698.1"/>
    </source>
</evidence>
<dbReference type="Proteomes" id="UP000199382">
    <property type="component" value="Unassembled WGS sequence"/>
</dbReference>